<feature type="signal peptide" evidence="3">
    <location>
        <begin position="1"/>
        <end position="40"/>
    </location>
</feature>
<dbReference type="InterPro" id="IPR058649">
    <property type="entry name" value="CzcB_C"/>
</dbReference>
<accession>A0A5E4S8T5</accession>
<comment type="similarity">
    <text evidence="1">Belongs to the membrane fusion protein (MFP) (TC 8.A.1) family.</text>
</comment>
<dbReference type="SUPFAM" id="SSF111369">
    <property type="entry name" value="HlyD-like secretion proteins"/>
    <property type="match status" value="1"/>
</dbReference>
<evidence type="ECO:0000256" key="3">
    <source>
        <dbReference type="SAM" id="SignalP"/>
    </source>
</evidence>
<dbReference type="FunFam" id="2.40.30.170:FF:000010">
    <property type="entry name" value="Efflux RND transporter periplasmic adaptor subunit"/>
    <property type="match status" value="1"/>
</dbReference>
<evidence type="ECO:0000259" key="6">
    <source>
        <dbReference type="Pfam" id="PF25975"/>
    </source>
</evidence>
<dbReference type="InterPro" id="IPR006143">
    <property type="entry name" value="RND_pump_MFP"/>
</dbReference>
<evidence type="ECO:0000313" key="7">
    <source>
        <dbReference type="EMBL" id="VVD70984.1"/>
    </source>
</evidence>
<dbReference type="NCBIfam" id="TIGR01730">
    <property type="entry name" value="RND_mfp"/>
    <property type="match status" value="1"/>
</dbReference>
<dbReference type="AlphaFoldDB" id="A0A5E4S8T5"/>
<dbReference type="EMBL" id="CABPRZ010000002">
    <property type="protein sequence ID" value="VVD70984.1"/>
    <property type="molecule type" value="Genomic_DNA"/>
</dbReference>
<sequence length="387" mass="41455">MSVFRLPRRNKRLAVASVTLAVALACAVPALRLVSTASHASAQRDDDKPVILIRDGDKIVVPPQSALRERLAVQAVGTRDLPHSLPLPAAVEADPARTFNILPPVTGRVVELKVRLGDRVVKGQPLAVIDSGDLAQAFSDDDKARDVLHRADNTLKRVRALREAGAGALKDLEQAESDFAQAQAEYARTETRLRGIGADMQTHGRRLVLTAPNTGSVTALSTAQGAYVNDLTASLMTVANLDAVWVTANVPESNLAQIAKDQPVDVTFQAFHGQTFHGTVSFVSDVLDPDTRRAKVRISFANADGKLKPNMFATATFSVPQQRSVFVPNSALLMNNDSTVVWVETAPWIFVKRAVQPGFGEDDGARITAGLAAGDRIVVKGGVLLND</sequence>
<gene>
    <name evidence="7" type="primary">czcB_2</name>
    <name evidence="7" type="ORF">PTE30175_00565</name>
</gene>
<organism evidence="7 8">
    <name type="scientific">Pandoraea terrae</name>
    <dbReference type="NCBI Taxonomy" id="1537710"/>
    <lineage>
        <taxon>Bacteria</taxon>
        <taxon>Pseudomonadati</taxon>
        <taxon>Pseudomonadota</taxon>
        <taxon>Betaproteobacteria</taxon>
        <taxon>Burkholderiales</taxon>
        <taxon>Burkholderiaceae</taxon>
        <taxon>Pandoraea</taxon>
    </lineage>
</organism>
<feature type="chain" id="PRO_5022810956" evidence="3">
    <location>
        <begin position="41"/>
        <end position="387"/>
    </location>
</feature>
<dbReference type="PANTHER" id="PTHR30097">
    <property type="entry name" value="CATION EFFLUX SYSTEM PROTEIN CUSB"/>
    <property type="match status" value="1"/>
</dbReference>
<dbReference type="GO" id="GO:0016020">
    <property type="term" value="C:membrane"/>
    <property type="evidence" value="ECO:0007669"/>
    <property type="project" value="InterPro"/>
</dbReference>
<name>A0A5E4S8T5_9BURK</name>
<dbReference type="Pfam" id="PF25975">
    <property type="entry name" value="CzcB_C"/>
    <property type="match status" value="1"/>
</dbReference>
<evidence type="ECO:0000313" key="8">
    <source>
        <dbReference type="Proteomes" id="UP000414233"/>
    </source>
</evidence>
<dbReference type="Gene3D" id="1.10.287.470">
    <property type="entry name" value="Helix hairpin bin"/>
    <property type="match status" value="1"/>
</dbReference>
<protein>
    <submittedName>
        <fullName evidence="7">Cobalt-zinc-cadmium resistance protein CzcB</fullName>
    </submittedName>
</protein>
<feature type="domain" description="CzcB-like barrel-sandwich hybrid" evidence="5">
    <location>
        <begin position="97"/>
        <end position="240"/>
    </location>
</feature>
<keyword evidence="3" id="KW-0732">Signal</keyword>
<dbReference type="Pfam" id="PF25954">
    <property type="entry name" value="Beta-barrel_RND_2"/>
    <property type="match status" value="1"/>
</dbReference>
<dbReference type="InterPro" id="IPR051909">
    <property type="entry name" value="MFP_Cation_Efflux"/>
</dbReference>
<feature type="domain" description="CzcB-like C-terminal circularly permuted SH3-like" evidence="6">
    <location>
        <begin position="325"/>
        <end position="381"/>
    </location>
</feature>
<dbReference type="GO" id="GO:0022857">
    <property type="term" value="F:transmembrane transporter activity"/>
    <property type="evidence" value="ECO:0007669"/>
    <property type="project" value="InterPro"/>
</dbReference>
<dbReference type="Gene3D" id="2.40.30.170">
    <property type="match status" value="1"/>
</dbReference>
<keyword evidence="8" id="KW-1185">Reference proteome</keyword>
<dbReference type="PANTHER" id="PTHR30097:SF16">
    <property type="entry name" value="CATION EFFLUX SYSTEM (CZCB-LIKE)"/>
    <property type="match status" value="1"/>
</dbReference>
<dbReference type="Proteomes" id="UP000414233">
    <property type="component" value="Unassembled WGS sequence"/>
</dbReference>
<evidence type="ECO:0000256" key="1">
    <source>
        <dbReference type="ARBA" id="ARBA00009477"/>
    </source>
</evidence>
<dbReference type="InterPro" id="IPR058647">
    <property type="entry name" value="BSH_CzcB-like"/>
</dbReference>
<dbReference type="PROSITE" id="PS51257">
    <property type="entry name" value="PROKAR_LIPOPROTEIN"/>
    <property type="match status" value="1"/>
</dbReference>
<evidence type="ECO:0000259" key="4">
    <source>
        <dbReference type="Pfam" id="PF25954"/>
    </source>
</evidence>
<keyword evidence="2" id="KW-0813">Transport</keyword>
<evidence type="ECO:0000259" key="5">
    <source>
        <dbReference type="Pfam" id="PF25973"/>
    </source>
</evidence>
<evidence type="ECO:0000256" key="2">
    <source>
        <dbReference type="ARBA" id="ARBA00022448"/>
    </source>
</evidence>
<dbReference type="RefSeq" id="WP_150695528.1">
    <property type="nucleotide sequence ID" value="NZ_CABPRZ010000002.1"/>
</dbReference>
<dbReference type="Gene3D" id="2.40.420.20">
    <property type="match status" value="1"/>
</dbReference>
<dbReference type="InterPro" id="IPR058792">
    <property type="entry name" value="Beta-barrel_RND_2"/>
</dbReference>
<reference evidence="7 8" key="1">
    <citation type="submission" date="2019-08" db="EMBL/GenBank/DDBJ databases">
        <authorList>
            <person name="Peeters C."/>
        </authorList>
    </citation>
    <scope>NUCLEOTIDE SEQUENCE [LARGE SCALE GENOMIC DNA]</scope>
    <source>
        <strain evidence="7 8">LMG 30175</strain>
    </source>
</reference>
<dbReference type="OrthoDB" id="9768185at2"/>
<dbReference type="Gene3D" id="2.40.50.100">
    <property type="match status" value="1"/>
</dbReference>
<proteinExistence type="inferred from homology"/>
<feature type="domain" description="CusB-like beta-barrel" evidence="4">
    <location>
        <begin position="244"/>
        <end position="318"/>
    </location>
</feature>
<dbReference type="Pfam" id="PF25973">
    <property type="entry name" value="BSH_CzcB"/>
    <property type="match status" value="1"/>
</dbReference>